<dbReference type="PANTHER" id="PTHR35037:SF3">
    <property type="entry name" value="C-TERMINAL REGION OF AIDA-LIKE PROTEIN"/>
    <property type="match status" value="1"/>
</dbReference>
<name>A0ABV2I8T4_9HYPH</name>
<accession>A0ABV2I8T4</accession>
<dbReference type="Gene3D" id="2.40.128.130">
    <property type="entry name" value="Autotransporter beta-domain"/>
    <property type="match status" value="1"/>
</dbReference>
<dbReference type="SUPFAM" id="SSF51126">
    <property type="entry name" value="Pectin lyase-like"/>
    <property type="match status" value="1"/>
</dbReference>
<reference evidence="3 4" key="1">
    <citation type="submission" date="2024-06" db="EMBL/GenBank/DDBJ databases">
        <title>Genomic Encyclopedia of Type Strains, Phase IV (KMG-IV): sequencing the most valuable type-strain genomes for metagenomic binning, comparative biology and taxonomic classification.</title>
        <authorList>
            <person name="Goeker M."/>
        </authorList>
    </citation>
    <scope>NUCLEOTIDE SEQUENCE [LARGE SCALE GENOMIC DNA]</scope>
    <source>
        <strain evidence="3 4">DSM 28102</strain>
    </source>
</reference>
<sequence length="1041" mass="108387">MKTAKPERTRLKHQAMLTASPLALAATLLFIEYGEANATGCLVNGNAATEAVTVTCNTSNDPSDTPVSTGDFNDTMNVEDNVAVKTIRTLDGNDSVTMSCGATVGQSIAGNANAINMGDGNDTLTLTGNAETYGVVVMGDGDDTARIGGNAVIGVNRTRAFQTSLDMGDGNNSVVVTEDARVSALLQLGSGNDTVVIESGEVNRIRDDGGIDHFTINGGSVTRIGHAFDNQRASGGDTLVMNGGTLGVYSGSGDRDSVTLYGGTAQTINGGGGNDVIILDGTEVTGFLRGGWDLGSEDDADEIHLLSGSVGRSVLGEKGADHIVIDGAAIGEGVTGDSAVLFQGNPIDDTVSDDLIEWKSGSIGTEDAPGYVAGGGGSDTIIISASEYNGTQEITGASYDWINGMPVHQDDGPQQDELTLQGLTVSTDAGLVTHWEKITLQDSDFTVSGSSWSVSQTDGNGIFLNRSSLHFDPDATIASNLTATENSTVDLASGTTLDGNLSSVNSAVTFGDGASLTGNATISGGTFTAGNGFFVGGDSSFTDKSRVTLGNRAAFAGNIQVSDSTVNFANQSSVSGNLRNDGTLSMQDGAAGDLLTVSGTYSGNGILLMDIDPDTGSADSLTVGHVGSGSSYIQVSPVYTDVLPGPDSKWQLVSVTDGSGTPDSFLLEGGDAELGAYLYNLDFENGTFVLQNTGRFAPAASLYEVYPQVLLSLSRMSSLNTRVGNRYWNDDSATPATVTAYSESPEDDETPFPVTDTGVPVIGQSSVWGRIGGARSHVEPTISSTGTTYDLDRFELDAGVDGLLADTADGRLIGGITAHYVHGATDTSSPSGDGSIDTDGYGFGGTLTWYGLNGFYADGQAELTWYDSDLETKRDGVFESGASAFGYGLSIEAGQRIALQDKLTLTPQAQLQYSAIDFDDFTDSLGSQISLRSGDQFLGRIGLMLDRESVWTDAMGETRRSSGYGIINVYHDFSDDTEVRVSQANLTSELDDWTGEIGFGGTYQWDDSKYVVYGEISLASGLESFGDFYAFGGNIGLSVRW</sequence>
<dbReference type="Pfam" id="PF03212">
    <property type="entry name" value="Pertactin"/>
    <property type="match status" value="1"/>
</dbReference>
<organism evidence="3 4">
    <name type="scientific">Martelella mangrovi</name>
    <dbReference type="NCBI Taxonomy" id="1397477"/>
    <lineage>
        <taxon>Bacteria</taxon>
        <taxon>Pseudomonadati</taxon>
        <taxon>Pseudomonadota</taxon>
        <taxon>Alphaproteobacteria</taxon>
        <taxon>Hyphomicrobiales</taxon>
        <taxon>Aurantimonadaceae</taxon>
        <taxon>Martelella</taxon>
    </lineage>
</organism>
<proteinExistence type="predicted"/>
<gene>
    <name evidence="3" type="ORF">ABID12_001267</name>
</gene>
<dbReference type="InterPro" id="IPR004899">
    <property type="entry name" value="Pertactin_central"/>
</dbReference>
<comment type="caution">
    <text evidence="3">The sequence shown here is derived from an EMBL/GenBank/DDBJ whole genome shotgun (WGS) entry which is preliminary data.</text>
</comment>
<dbReference type="Pfam" id="PF03797">
    <property type="entry name" value="Autotransporter"/>
    <property type="match status" value="1"/>
</dbReference>
<evidence type="ECO:0000259" key="2">
    <source>
        <dbReference type="PROSITE" id="PS51208"/>
    </source>
</evidence>
<dbReference type="InterPro" id="IPR012332">
    <property type="entry name" value="Autotransporter_pectin_lyase_C"/>
</dbReference>
<dbReference type="NCBIfam" id="TIGR01414">
    <property type="entry name" value="autotrans_barl"/>
    <property type="match status" value="1"/>
</dbReference>
<dbReference type="EMBL" id="JBEPLY010000003">
    <property type="protein sequence ID" value="MET3599336.1"/>
    <property type="molecule type" value="Genomic_DNA"/>
</dbReference>
<dbReference type="InterPro" id="IPR051551">
    <property type="entry name" value="Autotransporter_adhesion"/>
</dbReference>
<dbReference type="InterPro" id="IPR005546">
    <property type="entry name" value="Autotransporte_beta"/>
</dbReference>
<evidence type="ECO:0000256" key="1">
    <source>
        <dbReference type="SAM" id="SignalP"/>
    </source>
</evidence>
<dbReference type="PANTHER" id="PTHR35037">
    <property type="entry name" value="C-TERMINAL REGION OF AIDA-LIKE PROTEIN"/>
    <property type="match status" value="1"/>
</dbReference>
<keyword evidence="1" id="KW-0732">Signal</keyword>
<feature type="chain" id="PRO_5046789798" evidence="1">
    <location>
        <begin position="26"/>
        <end position="1041"/>
    </location>
</feature>
<dbReference type="Proteomes" id="UP001549164">
    <property type="component" value="Unassembled WGS sequence"/>
</dbReference>
<protein>
    <submittedName>
        <fullName evidence="3">Outer membrane autotransporter protein</fullName>
    </submittedName>
</protein>
<dbReference type="SMART" id="SM00869">
    <property type="entry name" value="Autotransporter"/>
    <property type="match status" value="1"/>
</dbReference>
<dbReference type="RefSeq" id="WP_354433527.1">
    <property type="nucleotide sequence ID" value="NZ_JBEPLY010000003.1"/>
</dbReference>
<dbReference type="PRINTS" id="PR00313">
    <property type="entry name" value="CABNDNGRPT"/>
</dbReference>
<feature type="domain" description="Autotransporter" evidence="2">
    <location>
        <begin position="760"/>
        <end position="1041"/>
    </location>
</feature>
<dbReference type="InterPro" id="IPR011050">
    <property type="entry name" value="Pectin_lyase_fold/virulence"/>
</dbReference>
<dbReference type="Gene3D" id="2.160.20.160">
    <property type="match status" value="1"/>
</dbReference>
<keyword evidence="4" id="KW-1185">Reference proteome</keyword>
<dbReference type="InterPro" id="IPR006315">
    <property type="entry name" value="OM_autotransptr_brl_dom"/>
</dbReference>
<dbReference type="InterPro" id="IPR036709">
    <property type="entry name" value="Autotransporte_beta_dom_sf"/>
</dbReference>
<evidence type="ECO:0000313" key="4">
    <source>
        <dbReference type="Proteomes" id="UP001549164"/>
    </source>
</evidence>
<dbReference type="SUPFAM" id="SSF103515">
    <property type="entry name" value="Autotransporter"/>
    <property type="match status" value="1"/>
</dbReference>
<dbReference type="Gene3D" id="2.160.20.20">
    <property type="match status" value="1"/>
</dbReference>
<dbReference type="PROSITE" id="PS51208">
    <property type="entry name" value="AUTOTRANSPORTER"/>
    <property type="match status" value="1"/>
</dbReference>
<feature type="signal peptide" evidence="1">
    <location>
        <begin position="1"/>
        <end position="25"/>
    </location>
</feature>
<evidence type="ECO:0000313" key="3">
    <source>
        <dbReference type="EMBL" id="MET3599336.1"/>
    </source>
</evidence>